<dbReference type="STRING" id="454.Lisr_2647"/>
<feature type="binding site" evidence="6">
    <location>
        <position position="229"/>
    </location>
    <ligand>
        <name>S-adenosyl-L-methionine</name>
        <dbReference type="ChEBI" id="CHEBI:59789"/>
    </ligand>
</feature>
<dbReference type="AlphaFoldDB" id="A0A0W0V2U1"/>
<dbReference type="InterPro" id="IPR029063">
    <property type="entry name" value="SAM-dependent_MTases_sf"/>
</dbReference>
<evidence type="ECO:0000256" key="6">
    <source>
        <dbReference type="HAMAP-Rule" id="MF_00735"/>
    </source>
</evidence>
<comment type="caution">
    <text evidence="7">The sequence shown here is derived from an EMBL/GenBank/DDBJ whole genome shotgun (WGS) entry which is preliminary data.</text>
</comment>
<comment type="similarity">
    <text evidence="1 6">Belongs to the methyltransferase superfamily. PrmA family.</text>
</comment>
<dbReference type="Gene3D" id="3.40.50.150">
    <property type="entry name" value="Vaccinia Virus protein VP39"/>
    <property type="match status" value="1"/>
</dbReference>
<dbReference type="CDD" id="cd02440">
    <property type="entry name" value="AdoMet_MTases"/>
    <property type="match status" value="1"/>
</dbReference>
<keyword evidence="4 6" id="KW-0808">Transferase</keyword>
<feature type="binding site" evidence="6">
    <location>
        <position position="166"/>
    </location>
    <ligand>
        <name>S-adenosyl-L-methionine</name>
        <dbReference type="ChEBI" id="CHEBI:59789"/>
    </ligand>
</feature>
<dbReference type="EMBL" id="LNYH01000149">
    <property type="protein sequence ID" value="KTD14419.1"/>
    <property type="molecule type" value="Genomic_DNA"/>
</dbReference>
<keyword evidence="8" id="KW-1185">Reference proteome</keyword>
<comment type="function">
    <text evidence="6">Methylates ribosomal protein L11.</text>
</comment>
<keyword evidence="7" id="KW-0687">Ribonucleoprotein</keyword>
<sequence>MNAVWYQLNIECKDEALVEELSDLLEAQGALSVTLTDKNDDPVLEPAPGTTPLWPEVIIQALFEQMEEAEKNKKQVARQYPFLSFNIELIPEKDWQRVWMDTFKPRQFGQSLWICPSWHTPPDPEAVNLFLDPGLAFGTGTHPTTALCLTWLEQASLNQKCLIDYGCGSGILALAAVKLGAKQVYAVDIDEQALLATQNNAQTNQISESKLRISKPQELHTSCEILIANILLAPLLDLRERFYQLTKENGCLVVSGILKEQAEELIRVYQPHFTFQERFIIDEWVLLVFKRS</sequence>
<dbReference type="GO" id="GO:0005840">
    <property type="term" value="C:ribosome"/>
    <property type="evidence" value="ECO:0007669"/>
    <property type="project" value="UniProtKB-KW"/>
</dbReference>
<dbReference type="Proteomes" id="UP000054761">
    <property type="component" value="Unassembled WGS sequence"/>
</dbReference>
<evidence type="ECO:0000313" key="7">
    <source>
        <dbReference type="EMBL" id="KTD14419.1"/>
    </source>
</evidence>
<dbReference type="GO" id="GO:0032259">
    <property type="term" value="P:methylation"/>
    <property type="evidence" value="ECO:0007669"/>
    <property type="project" value="UniProtKB-KW"/>
</dbReference>
<dbReference type="PATRIC" id="fig|454.4.peg.2907"/>
<dbReference type="GO" id="GO:0005829">
    <property type="term" value="C:cytosol"/>
    <property type="evidence" value="ECO:0007669"/>
    <property type="project" value="TreeGrafter"/>
</dbReference>
<dbReference type="PIRSF" id="PIRSF000401">
    <property type="entry name" value="RPL11_MTase"/>
    <property type="match status" value="1"/>
</dbReference>
<organism evidence="7 8">
    <name type="scientific">Legionella israelensis</name>
    <dbReference type="NCBI Taxonomy" id="454"/>
    <lineage>
        <taxon>Bacteria</taxon>
        <taxon>Pseudomonadati</taxon>
        <taxon>Pseudomonadota</taxon>
        <taxon>Gammaproteobacteria</taxon>
        <taxon>Legionellales</taxon>
        <taxon>Legionellaceae</taxon>
        <taxon>Legionella</taxon>
    </lineage>
</organism>
<reference evidence="7 8" key="1">
    <citation type="submission" date="2015-11" db="EMBL/GenBank/DDBJ databases">
        <title>Genomic analysis of 38 Legionella species identifies large and diverse effector repertoires.</title>
        <authorList>
            <person name="Burstein D."/>
            <person name="Amaro F."/>
            <person name="Zusman T."/>
            <person name="Lifshitz Z."/>
            <person name="Cohen O."/>
            <person name="Gilbert J.A."/>
            <person name="Pupko T."/>
            <person name="Shuman H.A."/>
            <person name="Segal G."/>
        </authorList>
    </citation>
    <scope>NUCLEOTIDE SEQUENCE [LARGE SCALE GENOMIC DNA]</scope>
    <source>
        <strain evidence="7 8">Bercovier 4</strain>
    </source>
</reference>
<keyword evidence="7" id="KW-0689">Ribosomal protein</keyword>
<dbReference type="PANTHER" id="PTHR43648">
    <property type="entry name" value="ELECTRON TRANSFER FLAVOPROTEIN BETA SUBUNIT LYSINE METHYLTRANSFERASE"/>
    <property type="match status" value="1"/>
</dbReference>
<keyword evidence="5 6" id="KW-0949">S-adenosyl-L-methionine</keyword>
<evidence type="ECO:0000256" key="4">
    <source>
        <dbReference type="ARBA" id="ARBA00022679"/>
    </source>
</evidence>
<dbReference type="InterPro" id="IPR004498">
    <property type="entry name" value="Ribosomal_PrmA_MeTrfase"/>
</dbReference>
<dbReference type="GO" id="GO:0016279">
    <property type="term" value="F:protein-lysine N-methyltransferase activity"/>
    <property type="evidence" value="ECO:0007669"/>
    <property type="project" value="TreeGrafter"/>
</dbReference>
<comment type="subcellular location">
    <subcellularLocation>
        <location evidence="6">Cytoplasm</location>
    </subcellularLocation>
</comment>
<feature type="binding site" evidence="6">
    <location>
        <position position="188"/>
    </location>
    <ligand>
        <name>S-adenosyl-L-methionine</name>
        <dbReference type="ChEBI" id="CHEBI:59789"/>
    </ligand>
</feature>
<dbReference type="InterPro" id="IPR050078">
    <property type="entry name" value="Ribosomal_L11_MeTrfase_PrmA"/>
</dbReference>
<evidence type="ECO:0000256" key="2">
    <source>
        <dbReference type="ARBA" id="ARBA00022490"/>
    </source>
</evidence>
<protein>
    <recommendedName>
        <fullName evidence="6">Ribosomal protein L11 methyltransferase</fullName>
        <shortName evidence="6">L11 Mtase</shortName>
        <ecNumber evidence="6">2.1.1.-</ecNumber>
    </recommendedName>
</protein>
<dbReference type="SUPFAM" id="SSF53335">
    <property type="entry name" value="S-adenosyl-L-methionine-dependent methyltransferases"/>
    <property type="match status" value="1"/>
</dbReference>
<dbReference type="HAMAP" id="MF_00735">
    <property type="entry name" value="Methyltr_PrmA"/>
    <property type="match status" value="1"/>
</dbReference>
<dbReference type="Pfam" id="PF06325">
    <property type="entry name" value="PrmA"/>
    <property type="match status" value="1"/>
</dbReference>
<dbReference type="PANTHER" id="PTHR43648:SF1">
    <property type="entry name" value="ELECTRON TRANSFER FLAVOPROTEIN BETA SUBUNIT LYSINE METHYLTRANSFERASE"/>
    <property type="match status" value="1"/>
</dbReference>
<keyword evidence="3 6" id="KW-0489">Methyltransferase</keyword>
<evidence type="ECO:0000256" key="3">
    <source>
        <dbReference type="ARBA" id="ARBA00022603"/>
    </source>
</evidence>
<evidence type="ECO:0000313" key="8">
    <source>
        <dbReference type="Proteomes" id="UP000054761"/>
    </source>
</evidence>
<proteinExistence type="inferred from homology"/>
<accession>A0A0W0V2U1</accession>
<gene>
    <name evidence="6 7" type="primary">prmA</name>
    <name evidence="7" type="ORF">Lisr_2647</name>
</gene>
<keyword evidence="2 6" id="KW-0963">Cytoplasm</keyword>
<dbReference type="EC" id="2.1.1.-" evidence="6"/>
<dbReference type="NCBIfam" id="TIGR00406">
    <property type="entry name" value="prmA"/>
    <property type="match status" value="1"/>
</dbReference>
<comment type="catalytic activity">
    <reaction evidence="6">
        <text>L-lysyl-[protein] + 3 S-adenosyl-L-methionine = N(6),N(6),N(6)-trimethyl-L-lysyl-[protein] + 3 S-adenosyl-L-homocysteine + 3 H(+)</text>
        <dbReference type="Rhea" id="RHEA:54192"/>
        <dbReference type="Rhea" id="RHEA-COMP:9752"/>
        <dbReference type="Rhea" id="RHEA-COMP:13826"/>
        <dbReference type="ChEBI" id="CHEBI:15378"/>
        <dbReference type="ChEBI" id="CHEBI:29969"/>
        <dbReference type="ChEBI" id="CHEBI:57856"/>
        <dbReference type="ChEBI" id="CHEBI:59789"/>
        <dbReference type="ChEBI" id="CHEBI:61961"/>
    </reaction>
</comment>
<evidence type="ECO:0000256" key="1">
    <source>
        <dbReference type="ARBA" id="ARBA00009741"/>
    </source>
</evidence>
<name>A0A0W0V2U1_9GAMM</name>
<evidence type="ECO:0000256" key="5">
    <source>
        <dbReference type="ARBA" id="ARBA00022691"/>
    </source>
</evidence>
<feature type="binding site" evidence="6">
    <location>
        <position position="145"/>
    </location>
    <ligand>
        <name>S-adenosyl-L-methionine</name>
        <dbReference type="ChEBI" id="CHEBI:59789"/>
    </ligand>
</feature>